<name>A0ABQ3HEF0_9NEIS</name>
<accession>A0ABQ3HEF0</accession>
<dbReference type="Proteomes" id="UP000662678">
    <property type="component" value="Unassembled WGS sequence"/>
</dbReference>
<evidence type="ECO:0000313" key="1">
    <source>
        <dbReference type="EMBL" id="GHD81244.1"/>
    </source>
</evidence>
<protein>
    <submittedName>
        <fullName evidence="1">Uncharacterized protein</fullName>
    </submittedName>
</protein>
<dbReference type="RefSeq" id="WP_189354532.1">
    <property type="nucleotide sequence ID" value="NZ_BMYP01000046.1"/>
</dbReference>
<keyword evidence="2" id="KW-1185">Reference proteome</keyword>
<comment type="caution">
    <text evidence="1">The sequence shown here is derived from an EMBL/GenBank/DDBJ whole genome shotgun (WGS) entry which is preliminary data.</text>
</comment>
<dbReference type="EMBL" id="BMYP01000046">
    <property type="protein sequence ID" value="GHD81244.1"/>
    <property type="molecule type" value="Genomic_DNA"/>
</dbReference>
<proteinExistence type="predicted"/>
<gene>
    <name evidence="1" type="ORF">GCM10011419_26920</name>
</gene>
<organism evidence="1 2">
    <name type="scientific">Vogesella fluminis</name>
    <dbReference type="NCBI Taxonomy" id="1069161"/>
    <lineage>
        <taxon>Bacteria</taxon>
        <taxon>Pseudomonadati</taxon>
        <taxon>Pseudomonadota</taxon>
        <taxon>Betaproteobacteria</taxon>
        <taxon>Neisseriales</taxon>
        <taxon>Chromobacteriaceae</taxon>
        <taxon>Vogesella</taxon>
    </lineage>
</organism>
<evidence type="ECO:0000313" key="2">
    <source>
        <dbReference type="Proteomes" id="UP000662678"/>
    </source>
</evidence>
<reference evidence="2" key="1">
    <citation type="journal article" date="2019" name="Int. J. Syst. Evol. Microbiol.">
        <title>The Global Catalogue of Microorganisms (GCM) 10K type strain sequencing project: providing services to taxonomists for standard genome sequencing and annotation.</title>
        <authorList>
            <consortium name="The Broad Institute Genomics Platform"/>
            <consortium name="The Broad Institute Genome Sequencing Center for Infectious Disease"/>
            <person name="Wu L."/>
            <person name="Ma J."/>
        </authorList>
    </citation>
    <scope>NUCLEOTIDE SEQUENCE [LARGE SCALE GENOMIC DNA]</scope>
    <source>
        <strain evidence="2">KCTC 23713</strain>
    </source>
</reference>
<sequence>MIEFYLPAIQKPNLERLIHHAGKWLSSNSNADTRQNFIAAQELISRLAHEEQVQLMCLMYLGRDGLEGQTAGEVIESLKNLDRVHGSGVNADRW</sequence>